<protein>
    <recommendedName>
        <fullName evidence="3">Bacterial surface antigen (D15) domain-containing protein</fullName>
    </recommendedName>
</protein>
<evidence type="ECO:0000256" key="1">
    <source>
        <dbReference type="ARBA" id="ARBA00004370"/>
    </source>
</evidence>
<feature type="domain" description="Bacterial surface antigen (D15)" evidence="3">
    <location>
        <begin position="173"/>
        <end position="373"/>
    </location>
</feature>
<dbReference type="Proteomes" id="UP000010297">
    <property type="component" value="Unassembled WGS sequence"/>
</dbReference>
<keyword evidence="5" id="KW-1185">Reference proteome</keyword>
<dbReference type="EMBL" id="BAFF01000010">
    <property type="protein sequence ID" value="GAB52985.1"/>
    <property type="molecule type" value="Genomic_DNA"/>
</dbReference>
<comment type="subcellular location">
    <subcellularLocation>
        <location evidence="1">Membrane</location>
    </subcellularLocation>
</comment>
<gene>
    <name evidence="4" type="ORF">EH105704_10_00920</name>
</gene>
<dbReference type="InterPro" id="IPR000184">
    <property type="entry name" value="Bac_surfAg_D15"/>
</dbReference>
<dbReference type="GO" id="GO:0019867">
    <property type="term" value="C:outer membrane"/>
    <property type="evidence" value="ECO:0007669"/>
    <property type="project" value="InterPro"/>
</dbReference>
<dbReference type="eggNOG" id="COG0729">
    <property type="taxonomic scope" value="Bacteria"/>
</dbReference>
<keyword evidence="2" id="KW-0472">Membrane</keyword>
<evidence type="ECO:0000259" key="3">
    <source>
        <dbReference type="Pfam" id="PF01103"/>
    </source>
</evidence>
<evidence type="ECO:0000313" key="5">
    <source>
        <dbReference type="Proteomes" id="UP000010297"/>
    </source>
</evidence>
<accession>H5V4S7</accession>
<evidence type="ECO:0000313" key="4">
    <source>
        <dbReference type="EMBL" id="GAB52985.1"/>
    </source>
</evidence>
<dbReference type="Pfam" id="PF01103">
    <property type="entry name" value="Omp85"/>
    <property type="match status" value="1"/>
</dbReference>
<reference evidence="4 5" key="1">
    <citation type="submission" date="2012-02" db="EMBL/GenBank/DDBJ databases">
        <title>Whole genome shotgun sequence of Escherichia hermannii NBRC 105704.</title>
        <authorList>
            <person name="Yoshida I."/>
            <person name="Hosoyama A."/>
            <person name="Tsuchikane K."/>
            <person name="Katsumata H."/>
            <person name="Yamazaki S."/>
            <person name="Fujita N."/>
        </authorList>
    </citation>
    <scope>NUCLEOTIDE SEQUENCE [LARGE SCALE GENOMIC DNA]</scope>
    <source>
        <strain evidence="4 5">NBRC 105704</strain>
    </source>
</reference>
<comment type="caution">
    <text evidence="4">The sequence shown here is derived from an EMBL/GenBank/DDBJ whole genome shotgun (WGS) entry which is preliminary data.</text>
</comment>
<dbReference type="Gene3D" id="2.40.160.50">
    <property type="entry name" value="membrane protein fhac: a member of the omp85/tpsb transporter family"/>
    <property type="match status" value="1"/>
</dbReference>
<dbReference type="AlphaFoldDB" id="H5V4S7"/>
<proteinExistence type="predicted"/>
<name>H5V4S7_ATLHE</name>
<sequence>MVLAVTGCLALFRAQAATLSRQDIDALLQKLGDGDTASVKSGIDWGVMPGPFYTPLLGPGIGAAAVGQYRPDVDNKTGLNATLSVSGYVSTTGAFGVTVQNYASFAGDRWRFYLDGALSDTPTWYWGQGFTAGDRNDRKQKYTAQLLDLHPMIYRRLAQNVYAGIGWWLDAHHAARISDDDPPLIASTPQGSSSLSSGGSLEINWDDRDFIPNPRTGQYADLRYSHFSPGTGSDTRFEEYQLHYSRYQPLNEKSVLAWEMEGAFTQGEVPWNMLPLLGGNHRMRGYYEGRYRDKNVISGQIEYRRDLSWRHGVVGWLGAGTMGPSFSSLNNGRWLPSTGIGYRFAFKPRINVRLDYGIGKGSSGFYFQVGEAF</sequence>
<organism evidence="4 5">
    <name type="scientific">Atlantibacter hermannii NBRC 105704</name>
    <dbReference type="NCBI Taxonomy" id="1115512"/>
    <lineage>
        <taxon>Bacteria</taxon>
        <taxon>Pseudomonadati</taxon>
        <taxon>Pseudomonadota</taxon>
        <taxon>Gammaproteobacteria</taxon>
        <taxon>Enterobacterales</taxon>
        <taxon>Enterobacteriaceae</taxon>
        <taxon>Atlantibacter</taxon>
    </lineage>
</organism>
<evidence type="ECO:0000256" key="2">
    <source>
        <dbReference type="ARBA" id="ARBA00023136"/>
    </source>
</evidence>